<dbReference type="RefSeq" id="WP_425488535.1">
    <property type="nucleotide sequence ID" value="NZ_JACIEE010000012.1"/>
</dbReference>
<evidence type="ECO:0000313" key="5">
    <source>
        <dbReference type="Proteomes" id="UP000574761"/>
    </source>
</evidence>
<name>A0A7W6DGX0_9HYPH</name>
<dbReference type="Gene3D" id="3.40.50.300">
    <property type="entry name" value="P-loop containing nucleotide triphosphate hydrolases"/>
    <property type="match status" value="1"/>
</dbReference>
<comment type="caution">
    <text evidence="4">The sequence shown here is derived from an EMBL/GenBank/DDBJ whole genome shotgun (WGS) entry which is preliminary data.</text>
</comment>
<sequence>MSKFLNLEVDGLSELTRRRPTQDRLVFARDGNALFAHAIEPQTQRRASAWVHGEIPQAIRRLGGDTPEIVALQAKVAKLARTALPVLIQGETGSGKEHLVRAIHEGSGLTGGFVAINVRLSPSSTSAQLSAAFAATVRLASSIATPSAIAVRVSSWRVVR</sequence>
<dbReference type="PROSITE" id="PS00675">
    <property type="entry name" value="SIGMA54_INTERACT_1"/>
    <property type="match status" value="1"/>
</dbReference>
<dbReference type="Proteomes" id="UP000574761">
    <property type="component" value="Unassembled WGS sequence"/>
</dbReference>
<keyword evidence="2" id="KW-0067">ATP-binding</keyword>
<dbReference type="GO" id="GO:0006355">
    <property type="term" value="P:regulation of DNA-templated transcription"/>
    <property type="evidence" value="ECO:0007669"/>
    <property type="project" value="InterPro"/>
</dbReference>
<dbReference type="InterPro" id="IPR027417">
    <property type="entry name" value="P-loop_NTPase"/>
</dbReference>
<evidence type="ECO:0000259" key="3">
    <source>
        <dbReference type="Pfam" id="PF00158"/>
    </source>
</evidence>
<dbReference type="InterPro" id="IPR002078">
    <property type="entry name" value="Sigma_54_int"/>
</dbReference>
<reference evidence="4 5" key="1">
    <citation type="submission" date="2020-08" db="EMBL/GenBank/DDBJ databases">
        <title>Genomic Encyclopedia of Type Strains, Phase IV (KMG-IV): sequencing the most valuable type-strain genomes for metagenomic binning, comparative biology and taxonomic classification.</title>
        <authorList>
            <person name="Goeker M."/>
        </authorList>
    </citation>
    <scope>NUCLEOTIDE SEQUENCE [LARGE SCALE GENOMIC DNA]</scope>
    <source>
        <strain evidence="4 5">DSM 100211</strain>
    </source>
</reference>
<evidence type="ECO:0000256" key="1">
    <source>
        <dbReference type="ARBA" id="ARBA00022741"/>
    </source>
</evidence>
<dbReference type="AlphaFoldDB" id="A0A7W6DGX0"/>
<keyword evidence="1" id="KW-0547">Nucleotide-binding</keyword>
<dbReference type="PANTHER" id="PTHR32071">
    <property type="entry name" value="TRANSCRIPTIONAL REGULATORY PROTEIN"/>
    <property type="match status" value="1"/>
</dbReference>
<dbReference type="InterPro" id="IPR025662">
    <property type="entry name" value="Sigma_54_int_dom_ATP-bd_1"/>
</dbReference>
<dbReference type="EMBL" id="JACIEE010000012">
    <property type="protein sequence ID" value="MBB3979588.1"/>
    <property type="molecule type" value="Genomic_DNA"/>
</dbReference>
<feature type="domain" description="Sigma-54 factor interaction" evidence="3">
    <location>
        <begin position="64"/>
        <end position="122"/>
    </location>
</feature>
<evidence type="ECO:0000313" key="4">
    <source>
        <dbReference type="EMBL" id="MBB3979588.1"/>
    </source>
</evidence>
<dbReference type="SUPFAM" id="SSF52540">
    <property type="entry name" value="P-loop containing nucleoside triphosphate hydrolases"/>
    <property type="match status" value="1"/>
</dbReference>
<dbReference type="GO" id="GO:0005524">
    <property type="term" value="F:ATP binding"/>
    <property type="evidence" value="ECO:0007669"/>
    <property type="project" value="UniProtKB-KW"/>
</dbReference>
<gene>
    <name evidence="4" type="ORF">GGQ64_004832</name>
</gene>
<accession>A0A7W6DGX0</accession>
<evidence type="ECO:0000256" key="2">
    <source>
        <dbReference type="ARBA" id="ARBA00022840"/>
    </source>
</evidence>
<dbReference type="Pfam" id="PF00158">
    <property type="entry name" value="Sigma54_activat"/>
    <property type="match status" value="1"/>
</dbReference>
<protein>
    <submittedName>
        <fullName evidence="4">Transcriptional regulator of acetoin/glycerol metabolism</fullName>
    </submittedName>
</protein>
<organism evidence="4 5">
    <name type="scientific">Mycoplana azooxidifex</name>
    <dbReference type="NCBI Taxonomy" id="1636188"/>
    <lineage>
        <taxon>Bacteria</taxon>
        <taxon>Pseudomonadati</taxon>
        <taxon>Pseudomonadota</taxon>
        <taxon>Alphaproteobacteria</taxon>
        <taxon>Hyphomicrobiales</taxon>
        <taxon>Rhizobiaceae</taxon>
        <taxon>Mycoplana</taxon>
    </lineage>
</organism>
<proteinExistence type="predicted"/>
<keyword evidence="5" id="KW-1185">Reference proteome</keyword>